<dbReference type="Gene3D" id="3.90.1150.10">
    <property type="entry name" value="Aspartate Aminotransferase, domain 1"/>
    <property type="match status" value="1"/>
</dbReference>
<dbReference type="InterPro" id="IPR005303">
    <property type="entry name" value="MOCOS_middle"/>
</dbReference>
<sequence>MTDHINLDRSKELPQLRDEIYLDNAGAGLPLKSHLTSYYEDISTNLYGNPHSQHAASKATAQIVDSVREEITRFMNTDLSQYSVIFTSGTTSACKLLADSFCWGRGEGDTRSNHVYMNSEHEEFQSSCMRVQNAVDSNQSCYIYTEPNHTSVVGIRQIAKQEGALSVCIRDEDLFEERSSNPPTNQLAKQDKFNNTEIDPLKIMHETPMKAYELFSILSKDYEDKKQQLHSQGFHLIAYPGTCNFSGRKYPIGAIERRTRSNWNLCGINFPANSVKVFVDTAAALSTSQIDLTRDRPHFIAVSFYKLFGFPTGIGALLIRNDTCHILHKRYFGGGSISCFVSRHDYHTPNEKIHDFFEDGTISYQSILALYHGFKTFKSLGLSMSKISLQTFSLTEYTHSQLSSLKHYNNTPVCKFYTGHAKLEPNTQGPILTFNVLRPDGSIVGFDTVNKKAMDNKICIRVGCFCNIGASQKYLPLSDEDLLLFLEVGHKCGDNMDVVRGVPTGAVRVSFGYYSKKEDADKMIAMIRKYFVTDHDPVSESDKGGLLIKEISLYPVKSCAGLKVDTWPVSDQGLFYDGMWVIRDKRNKVVNLTMDKNLSKIQPGIDLNTGILQLSYPGKQPISIKIKGFKNHSQLFKLTVSAGVNIQTESSVTDVNSWLSQALGYDVTLSQQIASRYTIDKPNPAELGKPPLIRKVKSPLSLLSQTSVDKAVSESKQMGGTYTAGEVMNKMRGNLLLDGEGIETISEHKLRRNSMNSVTMHYVSDANYSIVGRKSILGIQVCAPSGKRSMSFPVISVGGMIMIK</sequence>
<evidence type="ECO:0000313" key="4">
    <source>
        <dbReference type="Proteomes" id="UP001165289"/>
    </source>
</evidence>
<evidence type="ECO:0000259" key="2">
    <source>
        <dbReference type="Pfam" id="PF03476"/>
    </source>
</evidence>
<feature type="domain" description="Molybdenum cofactor sulfurase middle" evidence="2">
    <location>
        <begin position="548"/>
        <end position="664"/>
    </location>
</feature>
<evidence type="ECO:0000313" key="3">
    <source>
        <dbReference type="EMBL" id="KAI6653831.1"/>
    </source>
</evidence>
<reference evidence="3 4" key="1">
    <citation type="journal article" date="2023" name="BMC Biol.">
        <title>The compact genome of the sponge Oopsacas minuta (Hexactinellida) is lacking key metazoan core genes.</title>
        <authorList>
            <person name="Santini S."/>
            <person name="Schenkelaars Q."/>
            <person name="Jourda C."/>
            <person name="Duchesne M."/>
            <person name="Belahbib H."/>
            <person name="Rocher C."/>
            <person name="Selva M."/>
            <person name="Riesgo A."/>
            <person name="Vervoort M."/>
            <person name="Leys S.P."/>
            <person name="Kodjabachian L."/>
            <person name="Le Bivic A."/>
            <person name="Borchiellini C."/>
            <person name="Claverie J.M."/>
            <person name="Renard E."/>
        </authorList>
    </citation>
    <scope>NUCLEOTIDE SEQUENCE [LARGE SCALE GENOMIC DNA]</scope>
    <source>
        <strain evidence="3">SPO-2</strain>
    </source>
</reference>
<evidence type="ECO:0000259" key="1">
    <source>
        <dbReference type="Pfam" id="PF00266"/>
    </source>
</evidence>
<dbReference type="Gene3D" id="3.40.640.10">
    <property type="entry name" value="Type I PLP-dependent aspartate aminotransferase-like (Major domain)"/>
    <property type="match status" value="1"/>
</dbReference>
<comment type="caution">
    <text evidence="3">The sequence shown here is derived from an EMBL/GenBank/DDBJ whole genome shotgun (WGS) entry which is preliminary data.</text>
</comment>
<dbReference type="InterPro" id="IPR015421">
    <property type="entry name" value="PyrdxlP-dep_Trfase_major"/>
</dbReference>
<gene>
    <name evidence="3" type="ORF">LOD99_3334</name>
</gene>
<name>A0AAV7K0N4_9METZ</name>
<proteinExistence type="predicted"/>
<keyword evidence="4" id="KW-1185">Reference proteome</keyword>
<feature type="domain" description="Aminotransferase class V" evidence="1">
    <location>
        <begin position="273"/>
        <end position="522"/>
    </location>
</feature>
<accession>A0AAV7K0N4</accession>
<dbReference type="PANTHER" id="PTHR14237">
    <property type="entry name" value="MOLYBDOPTERIN COFACTOR SULFURASE MOSC"/>
    <property type="match status" value="1"/>
</dbReference>
<dbReference type="InterPro" id="IPR015422">
    <property type="entry name" value="PyrdxlP-dep_Trfase_small"/>
</dbReference>
<protein>
    <submittedName>
        <fullName evidence="3">Molybdenum cofactor sulfurase</fullName>
    </submittedName>
</protein>
<dbReference type="GO" id="GO:0008265">
    <property type="term" value="F:molybdenum cofactor sulfurtransferase activity"/>
    <property type="evidence" value="ECO:0007669"/>
    <property type="project" value="TreeGrafter"/>
</dbReference>
<dbReference type="SUPFAM" id="SSF141673">
    <property type="entry name" value="MOSC N-terminal domain-like"/>
    <property type="match status" value="1"/>
</dbReference>
<dbReference type="GO" id="GO:0043545">
    <property type="term" value="P:molybdopterin cofactor metabolic process"/>
    <property type="evidence" value="ECO:0007669"/>
    <property type="project" value="TreeGrafter"/>
</dbReference>
<dbReference type="SUPFAM" id="SSF53383">
    <property type="entry name" value="PLP-dependent transferases"/>
    <property type="match status" value="1"/>
</dbReference>
<dbReference type="Pfam" id="PF03476">
    <property type="entry name" value="MOSC_N"/>
    <property type="match status" value="1"/>
</dbReference>
<dbReference type="InterPro" id="IPR000192">
    <property type="entry name" value="Aminotrans_V_dom"/>
</dbReference>
<dbReference type="PANTHER" id="PTHR14237:SF80">
    <property type="entry name" value="MOLYBDENUM COFACTOR SULFURASE"/>
    <property type="match status" value="1"/>
</dbReference>
<dbReference type="InterPro" id="IPR015424">
    <property type="entry name" value="PyrdxlP-dep_Trfase"/>
</dbReference>
<dbReference type="EMBL" id="JAKMXF010000255">
    <property type="protein sequence ID" value="KAI6653831.1"/>
    <property type="molecule type" value="Genomic_DNA"/>
</dbReference>
<dbReference type="Proteomes" id="UP001165289">
    <property type="component" value="Unassembled WGS sequence"/>
</dbReference>
<organism evidence="3 4">
    <name type="scientific">Oopsacas minuta</name>
    <dbReference type="NCBI Taxonomy" id="111878"/>
    <lineage>
        <taxon>Eukaryota</taxon>
        <taxon>Metazoa</taxon>
        <taxon>Porifera</taxon>
        <taxon>Hexactinellida</taxon>
        <taxon>Hexasterophora</taxon>
        <taxon>Lyssacinosida</taxon>
        <taxon>Leucopsacidae</taxon>
        <taxon>Oopsacas</taxon>
    </lineage>
</organism>
<dbReference type="Pfam" id="PF00266">
    <property type="entry name" value="Aminotran_5"/>
    <property type="match status" value="2"/>
</dbReference>
<feature type="domain" description="Aminotransferase class V" evidence="1">
    <location>
        <begin position="20"/>
        <end position="121"/>
    </location>
</feature>
<dbReference type="AlphaFoldDB" id="A0AAV7K0N4"/>